<dbReference type="CDD" id="cd01855">
    <property type="entry name" value="YqeH"/>
    <property type="match status" value="1"/>
</dbReference>
<reference evidence="6 7" key="1">
    <citation type="journal article" date="2003" name="Science">
        <title>Finding functional features in Saccharomyces genomes by phylogenetic footprinting.</title>
        <authorList>
            <person name="Cliften P.F."/>
            <person name="Sudarsanam P."/>
            <person name="Desikan A."/>
            <person name="Fulton L."/>
            <person name="Fulton B."/>
            <person name="Majors J."/>
            <person name="Waterston R."/>
            <person name="Cohen B.A."/>
            <person name="Johnston M."/>
        </authorList>
    </citation>
    <scope>NUCLEOTIDE SEQUENCE [LARGE SCALE GENOMIC DNA]</scope>
    <source>
        <strain evidence="7">ATCC MYA-4449 / AS 2.2408 / CBS 8840 / NBRC 1802 / NCYC 2889</strain>
    </source>
</reference>
<dbReference type="Proteomes" id="UP000002753">
    <property type="component" value="Unassembled WGS sequence"/>
</dbReference>
<dbReference type="Gene3D" id="3.40.50.300">
    <property type="entry name" value="P-loop containing nucleotide triphosphate hydrolases"/>
    <property type="match status" value="1"/>
</dbReference>
<evidence type="ECO:0000313" key="7">
    <source>
        <dbReference type="Proteomes" id="UP000002753"/>
    </source>
</evidence>
<name>J8THX3_SACK1</name>
<dbReference type="HOGENOM" id="CLU_025792_1_0_1"/>
<feature type="domain" description="CP-type G" evidence="5">
    <location>
        <begin position="153"/>
        <end position="345"/>
    </location>
</feature>
<dbReference type="InterPro" id="IPR027417">
    <property type="entry name" value="P-loop_NTPase"/>
</dbReference>
<protein>
    <recommendedName>
        <fullName evidence="1">Genetic interactor of prohibitins 3, mitochondrial</fullName>
    </recommendedName>
    <alternativeName>
        <fullName evidence="3">Found in mitochondrial proteome protein 38</fullName>
    </alternativeName>
</protein>
<dbReference type="AlphaFoldDB" id="J8THX3"/>
<dbReference type="GO" id="GO:0005525">
    <property type="term" value="F:GTP binding"/>
    <property type="evidence" value="ECO:0007669"/>
    <property type="project" value="InterPro"/>
</dbReference>
<evidence type="ECO:0000256" key="4">
    <source>
        <dbReference type="SAM" id="MobiDB-lite"/>
    </source>
</evidence>
<gene>
    <name evidence="6" type="primary">YOR205C</name>
    <name evidence="6" type="ORF">SKUD_161604</name>
</gene>
<organism evidence="6 7">
    <name type="scientific">Saccharomyces kudriavzevii (strain ATCC MYA-4449 / AS 2.2408 / CBS 8840 / NBRC 1802 / NCYC 2889)</name>
    <name type="common">Yeast</name>
    <dbReference type="NCBI Taxonomy" id="226230"/>
    <lineage>
        <taxon>Eukaryota</taxon>
        <taxon>Fungi</taxon>
        <taxon>Dikarya</taxon>
        <taxon>Ascomycota</taxon>
        <taxon>Saccharomycotina</taxon>
        <taxon>Saccharomycetes</taxon>
        <taxon>Saccharomycetales</taxon>
        <taxon>Saccharomycetaceae</taxon>
        <taxon>Saccharomyces</taxon>
    </lineage>
</organism>
<proteinExistence type="predicted"/>
<keyword evidence="2" id="KW-0809">Transit peptide</keyword>
<dbReference type="PANTHER" id="PTHR46434:SF1">
    <property type="entry name" value="GENETIC INTERACTOR OF PROHIBITINS 3, MITOCHONDRIAL"/>
    <property type="match status" value="1"/>
</dbReference>
<keyword evidence="7" id="KW-1185">Reference proteome</keyword>
<dbReference type="EMBL" id="AACI03000181">
    <property type="protein sequence ID" value="EJT44826.1"/>
    <property type="molecule type" value="Genomic_DNA"/>
</dbReference>
<evidence type="ECO:0000256" key="3">
    <source>
        <dbReference type="ARBA" id="ARBA00031834"/>
    </source>
</evidence>
<evidence type="ECO:0000256" key="2">
    <source>
        <dbReference type="ARBA" id="ARBA00022946"/>
    </source>
</evidence>
<dbReference type="InterPro" id="IPR030378">
    <property type="entry name" value="G_CP_dom"/>
</dbReference>
<dbReference type="InterPro" id="IPR050896">
    <property type="entry name" value="Mito_lipid_metab_GTPase"/>
</dbReference>
<dbReference type="PROSITE" id="PS51721">
    <property type="entry name" value="G_CP"/>
    <property type="match status" value="1"/>
</dbReference>
<dbReference type="STRING" id="226230.J8THX3"/>
<sequence>MISIRTVICSIVITVKYPSWCFARLFQVIELPVMLKLRHAFRGVRQFSGTVIAKVKCASCSIKLQDQDSSKPGYYTEPKKPLSPRSKPDIQNLKYLLFSQDIQISKQAAQHDSDQTTCTNIENAKTEVSSRVICKRCSDALHQNIYKSEEFPASTLNDVLNYVPKNSYVMHVVPFAEFPLHLNPSILKNDKLDTTLVLTKSDQLFEDKISVSKKVPMFMKQFLKFTLRIDSNKTFAISAMKNWNVSMFYNYFKNYTYLLGNPNAGKSTLINSLLQKYLGYKVKINSAGEINLPSKETMQEAFTNPKNFLKIQAAGVSHIPNLTRSAQAYQVGNKILFDLPGYSTSKSELRLEEIIDKDWLQGLRKTNLFNHRRMKQKNYESMKGTSQGGCYTVGGIFYLVPPKGSINQIVKYIPGPSATFKNVEKGIEVFRSCTSSSGTHPLSQYCGIRSVLSDKDQYRRYAIPPFVGSIEIVLKDIGYFLLRTTGRYEFKGLHEIWVPRGIEVCIREPLEKLIESNYKRYMETGGKEPVCPRDRPVISSLYEIAQNETDVLNTVKQLYLKTTEKDLSARRFVEDDPYDVVQDPENKKNAYWYYQW</sequence>
<reference evidence="7" key="2">
    <citation type="journal article" date="2011" name="G3 (Bethesda)">
        <title>The awesome power of yeast evolutionary genetics: New genome sequences and strain resources for the Saccharomyces sensu stricto genus.</title>
        <authorList>
            <person name="Scannell D.R."/>
            <person name="Zill O.A."/>
            <person name="Rokas A."/>
            <person name="Payen C."/>
            <person name="Dunham M.J."/>
            <person name="Eisen M.B."/>
            <person name="Rine J."/>
            <person name="Johnston M."/>
            <person name="Hittinger C.T."/>
        </authorList>
    </citation>
    <scope>GENOME REANNOTATION</scope>
    <source>
        <strain evidence="7">ATCC MYA-4449 / AS 2.2408 / CBS 8840 / NBRC 1802 / NCYC 2889</strain>
    </source>
</reference>
<evidence type="ECO:0000313" key="6">
    <source>
        <dbReference type="EMBL" id="EJT44826.1"/>
    </source>
</evidence>
<dbReference type="PANTHER" id="PTHR46434">
    <property type="entry name" value="GENETIC INTERACTOR OF PROHIBITINS 3, MITOCHONDRIAL"/>
    <property type="match status" value="1"/>
</dbReference>
<dbReference type="SUPFAM" id="SSF52540">
    <property type="entry name" value="P-loop containing nucleoside triphosphate hydrolases"/>
    <property type="match status" value="1"/>
</dbReference>
<evidence type="ECO:0000256" key="1">
    <source>
        <dbReference type="ARBA" id="ARBA00018901"/>
    </source>
</evidence>
<accession>J8THX3</accession>
<dbReference type="GO" id="GO:0005739">
    <property type="term" value="C:mitochondrion"/>
    <property type="evidence" value="ECO:0007669"/>
    <property type="project" value="TreeGrafter"/>
</dbReference>
<comment type="caution">
    <text evidence="6">The sequence shown here is derived from an EMBL/GenBank/DDBJ whole genome shotgun (WGS) entry which is preliminary data.</text>
</comment>
<evidence type="ECO:0000259" key="5">
    <source>
        <dbReference type="PROSITE" id="PS51721"/>
    </source>
</evidence>
<feature type="region of interest" description="Disordered" evidence="4">
    <location>
        <begin position="66"/>
        <end position="87"/>
    </location>
</feature>